<keyword evidence="5" id="KW-0472">Membrane</keyword>
<dbReference type="Proteomes" id="UP000464378">
    <property type="component" value="Chromosome"/>
</dbReference>
<feature type="compositionally biased region" description="Low complexity" evidence="4">
    <location>
        <begin position="70"/>
        <end position="85"/>
    </location>
</feature>
<feature type="region of interest" description="Disordered" evidence="4">
    <location>
        <begin position="291"/>
        <end position="402"/>
    </location>
</feature>
<feature type="compositionally biased region" description="Pro residues" evidence="4">
    <location>
        <begin position="365"/>
        <end position="374"/>
    </location>
</feature>
<feature type="region of interest" description="Disordered" evidence="4">
    <location>
        <begin position="217"/>
        <end position="243"/>
    </location>
</feature>
<dbReference type="PANTHER" id="PTHR45586:SF1">
    <property type="entry name" value="LIPOPOLYSACCHARIDE ASSEMBLY PROTEIN B"/>
    <property type="match status" value="1"/>
</dbReference>
<keyword evidence="5" id="KW-1133">Transmembrane helix</keyword>
<dbReference type="KEGG" id="tim:GMBLW1_36950"/>
<keyword evidence="1" id="KW-0677">Repeat</keyword>
<feature type="region of interest" description="Disordered" evidence="4">
    <location>
        <begin position="63"/>
        <end position="85"/>
    </location>
</feature>
<dbReference type="Gene3D" id="1.25.40.10">
    <property type="entry name" value="Tetratricopeptide repeat domain"/>
    <property type="match status" value="4"/>
</dbReference>
<name>A0A6C2YUT6_9BACT</name>
<dbReference type="SUPFAM" id="SSF48452">
    <property type="entry name" value="TPR-like"/>
    <property type="match status" value="3"/>
</dbReference>
<evidence type="ECO:0000256" key="2">
    <source>
        <dbReference type="ARBA" id="ARBA00022803"/>
    </source>
</evidence>
<evidence type="ECO:0008006" key="8">
    <source>
        <dbReference type="Google" id="ProtNLM"/>
    </source>
</evidence>
<sequence length="1517" mass="167150">MPPSNPFPMPEFPEWGKLSRATRCVLIGGVALVLVAVVLFVLGRNSGKRASDLLSDAALAQISRPKSPRPDSAAVPPRAPSALPRRLFEFPADSKDVTGATAGSIRPVGFLDDLTESATQSNSGYRGPTPAMPPGMREGTPPGNPGQTAPARPTGPGTPFMGLPGKSSSAGVAAPTGPGIPKRRPSPAYHGPSDLEPTWNPIDAGPSVPLPQEAVPVMTPASVGGSPNQPGLLPSTGMPSGISPNAVGAPVPVVPLPSTVRPLQPAPVAPFPAPAAVPSYEGVVVPDLSGSEPIPAMPTREGVPQSPPTLDLPPNSTPLPPPQRMPPPNLGANPPPPDPVPGDLDAVPLPAPGASGDAPFGPNGQPIPPRPPQTQPKFDVTKPVPPAPANRIARPQVDLTDGRPWRLETSAMQGEVLQAPPPKLDNTPREEPSAGTERAVLLGAARNAVARGDVELGIARFEEYLRRFPVDDTVRMEYAGVLVQGKRIPQAIREYEGLLARKPGDGKLRILLADVYVFGGDFRAAVSQLTTALEYEPGNLEVATRLARVYTFDSDFVRAKQVYDRYLASIRPGDPNAPKGLAALLLDLERPGDALLFLAQFRAKDPSDLEVLAGIVRAYSRMGRREPMRELITFMKKVKRNEIGVRLALAEILYKVDDLEAAGLMYEQILELKPDFQVARVGLARVETGLYHILRARQILESFTPDADTARIYFLALAEWHQQIGEVPEAKQIYRDLLRRAPADPELHLALGALFEKPARGEYEHAKAEYAKIPPNVKPWAKRARIGFASTLARQRRFDEAIDALRAILTEDPSDAEVVALLSRTLTKAKQFDRAEALCRSYLASNPPRESMAITVRFAMGYALLKNQKWMEAARNYEVLLSRSTAQVPEAFYGLALSLERLGYVERSRDIIGMAVAPGPYELRNRMAMSDLYSEDQNDYMVLDLCGAVLRNDPYFIPSRIRMLDSQVRMAGADVNVKPGFENAFAIMRVSPANFRAHLGASRLYVIAQDFNRAVQQYDRVIGLDPEFYLATVEKARTQYNNKQFAAARGTYQSLMFPSPDEVLIHSLSELAANDLKLRPVIEPYLHAKASGDRLRTEMARVAGALPPDQRDTLLRSLHDYDAEVAVDHVVRLEFNGKEVKDYKREAAVAAFRQSVVEDLDNVETRFDLGQAHAVLQQTRAAIMAYSDTLNVEPANHGALVAIDRASAELKPQWHNRWELYYQDGRSGLANITRNTLKTWARIPYGDENEFLDVGYASAFYSPVADSLLYGNIPFIRVQKMITEHTLAYAQLNIEQFAERFTTRPTFDIGFSDRFNDCVTLRGNAFLENVAENGESMRQDIYRYGFNVGANYRISKLWNTDANIGYVRYSDNNSLIQADASSDVSLTLPPKQLRLISSIMYQGYSDTTVLAFDPANPARLDGTVHPYFAPSSFVSTMTRLEWKHWLSRDYFAHSNQCWYLLSYGLAIDSSQVFYQDLRAAFNYDYCSWLTLGMETRGFYSRDYDQIGLMAYLIIRFQ</sequence>
<protein>
    <recommendedName>
        <fullName evidence="8">Tetratricopeptide repeat protein</fullName>
    </recommendedName>
</protein>
<evidence type="ECO:0000313" key="7">
    <source>
        <dbReference type="Proteomes" id="UP000464378"/>
    </source>
</evidence>
<evidence type="ECO:0000256" key="4">
    <source>
        <dbReference type="SAM" id="MobiDB-lite"/>
    </source>
</evidence>
<dbReference type="InterPro" id="IPR019734">
    <property type="entry name" value="TPR_rpt"/>
</dbReference>
<dbReference type="EMBL" id="LR593887">
    <property type="protein sequence ID" value="VTS08352.1"/>
    <property type="molecule type" value="Genomic_DNA"/>
</dbReference>
<proteinExistence type="predicted"/>
<dbReference type="InterPro" id="IPR051012">
    <property type="entry name" value="CellSynth/LPSAsmb/PSIAsmb"/>
</dbReference>
<dbReference type="Pfam" id="PF14559">
    <property type="entry name" value="TPR_19"/>
    <property type="match status" value="1"/>
</dbReference>
<evidence type="ECO:0000256" key="5">
    <source>
        <dbReference type="SAM" id="Phobius"/>
    </source>
</evidence>
<reference evidence="6" key="1">
    <citation type="submission" date="2019-04" db="EMBL/GenBank/DDBJ databases">
        <authorList>
            <consortium name="Science for Life Laboratories"/>
        </authorList>
    </citation>
    <scope>NUCLEOTIDE SEQUENCE</scope>
    <source>
        <strain evidence="6">MBLW1</strain>
    </source>
</reference>
<evidence type="ECO:0000256" key="1">
    <source>
        <dbReference type="ARBA" id="ARBA00022737"/>
    </source>
</evidence>
<dbReference type="InterPro" id="IPR011990">
    <property type="entry name" value="TPR-like_helical_dom_sf"/>
</dbReference>
<feature type="compositionally biased region" description="Pro residues" evidence="4">
    <location>
        <begin position="305"/>
        <end position="340"/>
    </location>
</feature>
<evidence type="ECO:0000313" key="6">
    <source>
        <dbReference type="EMBL" id="VIP05498.1"/>
    </source>
</evidence>
<keyword evidence="5" id="KW-0812">Transmembrane</keyword>
<keyword evidence="2 3" id="KW-0802">TPR repeat</keyword>
<dbReference type="PANTHER" id="PTHR45586">
    <property type="entry name" value="TPR REPEAT-CONTAINING PROTEIN PA4667"/>
    <property type="match status" value="1"/>
</dbReference>
<evidence type="ECO:0000256" key="3">
    <source>
        <dbReference type="PROSITE-ProRule" id="PRU00339"/>
    </source>
</evidence>
<organism evidence="6">
    <name type="scientific">Tuwongella immobilis</name>
    <dbReference type="NCBI Taxonomy" id="692036"/>
    <lineage>
        <taxon>Bacteria</taxon>
        <taxon>Pseudomonadati</taxon>
        <taxon>Planctomycetota</taxon>
        <taxon>Planctomycetia</taxon>
        <taxon>Gemmatales</taxon>
        <taxon>Gemmataceae</taxon>
        <taxon>Tuwongella</taxon>
    </lineage>
</organism>
<dbReference type="PROSITE" id="PS50005">
    <property type="entry name" value="TPR"/>
    <property type="match status" value="2"/>
</dbReference>
<gene>
    <name evidence="6" type="ORF">GMBLW1_36950</name>
</gene>
<accession>A0A6C2YUT6</accession>
<dbReference type="SMART" id="SM00028">
    <property type="entry name" value="TPR"/>
    <property type="match status" value="6"/>
</dbReference>
<feature type="transmembrane region" description="Helical" evidence="5">
    <location>
        <begin position="21"/>
        <end position="42"/>
    </location>
</feature>
<dbReference type="InParanoid" id="A0A6C2YUT6"/>
<dbReference type="EMBL" id="LR586016">
    <property type="protein sequence ID" value="VIP05498.1"/>
    <property type="molecule type" value="Genomic_DNA"/>
</dbReference>
<feature type="region of interest" description="Disordered" evidence="4">
    <location>
        <begin position="117"/>
        <end position="204"/>
    </location>
</feature>
<feature type="repeat" description="TPR" evidence="3">
    <location>
        <begin position="995"/>
        <end position="1028"/>
    </location>
</feature>
<feature type="repeat" description="TPR" evidence="3">
    <location>
        <begin position="1163"/>
        <end position="1196"/>
    </location>
</feature>
<keyword evidence="7" id="KW-1185">Reference proteome</keyword>
<dbReference type="Pfam" id="PF13432">
    <property type="entry name" value="TPR_16"/>
    <property type="match status" value="4"/>
</dbReference>
<feature type="compositionally biased region" description="Low complexity" evidence="4">
    <location>
        <begin position="145"/>
        <end position="159"/>
    </location>
</feature>